<evidence type="ECO:0000313" key="8">
    <source>
        <dbReference type="Proteomes" id="UP001431783"/>
    </source>
</evidence>
<comment type="similarity">
    <text evidence="1">Belongs to the type-B carboxylesterase/lipase family.</text>
</comment>
<dbReference type="CDD" id="cd00312">
    <property type="entry name" value="Esterase_lipase"/>
    <property type="match status" value="1"/>
</dbReference>
<dbReference type="GO" id="GO:0052689">
    <property type="term" value="F:carboxylic ester hydrolase activity"/>
    <property type="evidence" value="ECO:0007669"/>
    <property type="project" value="UniProtKB-KW"/>
</dbReference>
<keyword evidence="4" id="KW-1015">Disulfide bond</keyword>
<dbReference type="InterPro" id="IPR029058">
    <property type="entry name" value="AB_hydrolase_fold"/>
</dbReference>
<accession>A0AAW1UKV4</accession>
<dbReference type="PANTHER" id="PTHR43142">
    <property type="entry name" value="CARBOXYLIC ESTER HYDROLASE"/>
    <property type="match status" value="1"/>
</dbReference>
<dbReference type="Proteomes" id="UP001431783">
    <property type="component" value="Unassembled WGS sequence"/>
</dbReference>
<evidence type="ECO:0000259" key="6">
    <source>
        <dbReference type="Pfam" id="PF00135"/>
    </source>
</evidence>
<feature type="domain" description="Carboxylesterase type B" evidence="6">
    <location>
        <begin position="407"/>
        <end position="909"/>
    </location>
</feature>
<dbReference type="InterPro" id="IPR002018">
    <property type="entry name" value="CarbesteraseB"/>
</dbReference>
<organism evidence="7 8">
    <name type="scientific">Henosepilachna vigintioctopunctata</name>
    <dbReference type="NCBI Taxonomy" id="420089"/>
    <lineage>
        <taxon>Eukaryota</taxon>
        <taxon>Metazoa</taxon>
        <taxon>Ecdysozoa</taxon>
        <taxon>Arthropoda</taxon>
        <taxon>Hexapoda</taxon>
        <taxon>Insecta</taxon>
        <taxon>Pterygota</taxon>
        <taxon>Neoptera</taxon>
        <taxon>Endopterygota</taxon>
        <taxon>Coleoptera</taxon>
        <taxon>Polyphaga</taxon>
        <taxon>Cucujiformia</taxon>
        <taxon>Coccinelloidea</taxon>
        <taxon>Coccinellidae</taxon>
        <taxon>Epilachninae</taxon>
        <taxon>Epilachnini</taxon>
        <taxon>Henosepilachna</taxon>
    </lineage>
</organism>
<feature type="domain" description="Carboxylesterase type B" evidence="6">
    <location>
        <begin position="1"/>
        <end position="372"/>
    </location>
</feature>
<dbReference type="FunFam" id="3.40.50.1820:FF:000092">
    <property type="entry name" value="Carboxylic ester hydrolase"/>
    <property type="match status" value="1"/>
</dbReference>
<keyword evidence="3" id="KW-0378">Hydrolase</keyword>
<name>A0AAW1UKV4_9CUCU</name>
<dbReference type="EMBL" id="JARQZJ010000092">
    <property type="protein sequence ID" value="KAK9884216.1"/>
    <property type="molecule type" value="Genomic_DNA"/>
</dbReference>
<evidence type="ECO:0000256" key="1">
    <source>
        <dbReference type="ARBA" id="ARBA00005964"/>
    </source>
</evidence>
<evidence type="ECO:0000256" key="5">
    <source>
        <dbReference type="ARBA" id="ARBA00023180"/>
    </source>
</evidence>
<sequence length="940" mass="106070">MNYRLGALGFLSTEDDVLPGNDGLKDQILALKWVKKNINLFGGNPNSITIIGTSAGGASVHLHTLSPKSEGLFHKAISSSGCMLNPWTILENPREKTKQLARTVGCEMENSKQIVDCLRERSAKQIVAAISELQPWEHTPFSPLAPVVDVWSSDPVLPDNPYKLLKEKKVNDVPWILAQMAVEGHCSGFEYYSEKTLKHLDEHWNDLMPHVLHYNFTVRPSDLKTIGEKMRKEYIGDEPLTLKNLNKLLTLIGDRLFNSDFDKAVRLHAAAIKSPVYYYWFNYRGSHSMSELNTKTNHDLGASHGDDLLYISNGMFNCLSSETDKAMVKVMLDMYLSFAKEGKPMINKVEWTPVSKNVDDQIRYLKMDSPTAIFDEKIKEFGNRKFWDSLPFQENENFNEGALKITPSIDTPLGKIEGFVDTSLKGRTFYSFNGIPYAEPPTGPNRFKEPIAVKPWKGVLKANTMYECLQYLPLSNLNKSPNPVSGSEDCLYLNVHSPNLNGNMDVFVHIHGGCFAVGTGGWVQPHILMERDVVVVTINYRLGLLGFLSTEDDVVPGNNGLKDQILALRWIKENIQYFGGNSSSITITGTSAGGASVHFHTLSSKSKGLFHKAISSSGSMLNPWALMENSLSKTKQLAKLVGCTTENVEEMVDCLRETPGQQIVAQFPKFYAWHWTPLCPFAPVFDTWSADPVFPQHPYQLLKEKRVNDVPWMLGEMAVEGHCNGFEYYSEETLKYLDEHWNELMPYILGYNSTAKSSDLQIIGEKIRQEYLGVEVPTIGNLKKLLKIFSDRLFSADFDKSLRMHSTAIKSPVYYYLFNYRGAHSYTELTTRTNEDFGAAHGDDLMYITSSLSNSQSTEQDRSMSKLIVDIYLSFARNGKPETSQVHWEPVSKTEMDPIKYLKINSPSSLVSGESTQLGNRKFWDSLSFQENQNFKEDKN</sequence>
<gene>
    <name evidence="7" type="ORF">WA026_005166</name>
</gene>
<protein>
    <recommendedName>
        <fullName evidence="6">Carboxylesterase type B domain-containing protein</fullName>
    </recommendedName>
</protein>
<dbReference type="Pfam" id="PF00135">
    <property type="entry name" value="COesterase"/>
    <property type="match status" value="2"/>
</dbReference>
<dbReference type="AlphaFoldDB" id="A0AAW1UKV4"/>
<dbReference type="SUPFAM" id="SSF53474">
    <property type="entry name" value="alpha/beta-Hydrolases"/>
    <property type="match status" value="2"/>
</dbReference>
<dbReference type="InterPro" id="IPR019826">
    <property type="entry name" value="Carboxylesterase_B_AS"/>
</dbReference>
<proteinExistence type="inferred from homology"/>
<keyword evidence="8" id="KW-1185">Reference proteome</keyword>
<reference evidence="7 8" key="1">
    <citation type="submission" date="2023-03" db="EMBL/GenBank/DDBJ databases">
        <title>Genome insight into feeding habits of ladybird beetles.</title>
        <authorList>
            <person name="Li H.-S."/>
            <person name="Huang Y.-H."/>
            <person name="Pang H."/>
        </authorList>
    </citation>
    <scope>NUCLEOTIDE SEQUENCE [LARGE SCALE GENOMIC DNA]</scope>
    <source>
        <strain evidence="7">SYSU_2023b</strain>
        <tissue evidence="7">Whole body</tissue>
    </source>
</reference>
<evidence type="ECO:0000313" key="7">
    <source>
        <dbReference type="EMBL" id="KAK9884216.1"/>
    </source>
</evidence>
<evidence type="ECO:0000256" key="4">
    <source>
        <dbReference type="ARBA" id="ARBA00023157"/>
    </source>
</evidence>
<evidence type="ECO:0000256" key="3">
    <source>
        <dbReference type="ARBA" id="ARBA00022801"/>
    </source>
</evidence>
<dbReference type="Gene3D" id="3.40.50.1820">
    <property type="entry name" value="alpha/beta hydrolase"/>
    <property type="match status" value="2"/>
</dbReference>
<evidence type="ECO:0000256" key="2">
    <source>
        <dbReference type="ARBA" id="ARBA00022487"/>
    </source>
</evidence>
<dbReference type="PROSITE" id="PS00122">
    <property type="entry name" value="CARBOXYLESTERASE_B_1"/>
    <property type="match status" value="2"/>
</dbReference>
<keyword evidence="5" id="KW-0325">Glycoprotein</keyword>
<keyword evidence="2" id="KW-0719">Serine esterase</keyword>
<dbReference type="PANTHER" id="PTHR43142:SF1">
    <property type="entry name" value="CARBOXYLIC ESTER HYDROLASE"/>
    <property type="match status" value="1"/>
</dbReference>
<comment type="caution">
    <text evidence="7">The sequence shown here is derived from an EMBL/GenBank/DDBJ whole genome shotgun (WGS) entry which is preliminary data.</text>
</comment>